<evidence type="ECO:0000256" key="1">
    <source>
        <dbReference type="ARBA" id="ARBA00007569"/>
    </source>
</evidence>
<feature type="domain" description="NADH:ubiquinone oxidoreductase 30kDa subunit" evidence="5">
    <location>
        <begin position="32"/>
        <end position="146"/>
    </location>
</feature>
<dbReference type="InterPro" id="IPR020396">
    <property type="entry name" value="NADH_UbQ_OxRdtase_CS"/>
</dbReference>
<dbReference type="Proteomes" id="UP000030993">
    <property type="component" value="Unassembled WGS sequence"/>
</dbReference>
<dbReference type="InterPro" id="IPR037232">
    <property type="entry name" value="NADH_quin_OxRdtase_su_C/D-like"/>
</dbReference>
<evidence type="ECO:0000313" key="7">
    <source>
        <dbReference type="Proteomes" id="UP000030993"/>
    </source>
</evidence>
<organism evidence="6 7">
    <name type="scientific">Anaerovibrio lipolyticus</name>
    <dbReference type="NCBI Taxonomy" id="82374"/>
    <lineage>
        <taxon>Bacteria</taxon>
        <taxon>Bacillati</taxon>
        <taxon>Bacillota</taxon>
        <taxon>Negativicutes</taxon>
        <taxon>Selenomonadales</taxon>
        <taxon>Selenomonadaceae</taxon>
        <taxon>Anaerovibrio</taxon>
    </lineage>
</organism>
<dbReference type="SUPFAM" id="SSF143243">
    <property type="entry name" value="Nqo5-like"/>
    <property type="match status" value="1"/>
</dbReference>
<dbReference type="GO" id="GO:0008137">
    <property type="term" value="F:NADH dehydrogenase (ubiquinone) activity"/>
    <property type="evidence" value="ECO:0007669"/>
    <property type="project" value="InterPro"/>
</dbReference>
<dbReference type="RefSeq" id="WP_039210717.1">
    <property type="nucleotide sequence ID" value="NZ_DFHJ01000064.1"/>
</dbReference>
<name>A0A0B2JX91_9FIRM</name>
<comment type="function">
    <text evidence="4">NDH-1 shuttles electrons from NADH, via FMN and iron-sulfur (Fe-S) centers, to quinones in the respiratory chain.</text>
</comment>
<keyword evidence="7" id="KW-1185">Reference proteome</keyword>
<dbReference type="STRING" id="82374.NZ47_11255"/>
<sequence>MGTYFELEKLELLKAQFDTAEYDTEQAEPALYIGKEQLLELMRVLRETPTYSFDRMGMLTAVDYKEYIEMVYSLYSRRYDKWVTVKVKLDRDNPEVESMTQIWEGTNFEERETYDLMGVKFLHHPDLRRILMPDNYEAHPLRKDFVPLEPRIEGGVLTWHKQRSMS</sequence>
<evidence type="ECO:0000256" key="2">
    <source>
        <dbReference type="ARBA" id="ARBA00022448"/>
    </source>
</evidence>
<dbReference type="PROSITE" id="PS00542">
    <property type="entry name" value="COMPLEX1_30K"/>
    <property type="match status" value="1"/>
</dbReference>
<dbReference type="GO" id="GO:0048038">
    <property type="term" value="F:quinone binding"/>
    <property type="evidence" value="ECO:0007669"/>
    <property type="project" value="UniProtKB-KW"/>
</dbReference>
<dbReference type="eggNOG" id="COG0852">
    <property type="taxonomic scope" value="Bacteria"/>
</dbReference>
<dbReference type="AlphaFoldDB" id="A0A0B2JX91"/>
<comment type="caution">
    <text evidence="6">The sequence shown here is derived from an EMBL/GenBank/DDBJ whole genome shotgun (WGS) entry which is preliminary data.</text>
</comment>
<keyword evidence="3" id="KW-0520">NAD</keyword>
<keyword evidence="3" id="KW-1278">Translocase</keyword>
<comment type="similarity">
    <text evidence="1 3">Belongs to the complex I 30 kDa subunit family.</text>
</comment>
<evidence type="ECO:0000259" key="5">
    <source>
        <dbReference type="Pfam" id="PF00329"/>
    </source>
</evidence>
<keyword evidence="2 3" id="KW-0813">Transport</keyword>
<dbReference type="Pfam" id="PF00329">
    <property type="entry name" value="Complex1_30kDa"/>
    <property type="match status" value="1"/>
</dbReference>
<dbReference type="PANTHER" id="PTHR10884:SF14">
    <property type="entry name" value="NADH DEHYDROGENASE [UBIQUINONE] IRON-SULFUR PROTEIN 3, MITOCHONDRIAL"/>
    <property type="match status" value="1"/>
</dbReference>
<evidence type="ECO:0000256" key="4">
    <source>
        <dbReference type="RuleBase" id="RU003582"/>
    </source>
</evidence>
<evidence type="ECO:0000256" key="3">
    <source>
        <dbReference type="RuleBase" id="RU003456"/>
    </source>
</evidence>
<proteinExistence type="inferred from homology"/>
<evidence type="ECO:0000313" key="6">
    <source>
        <dbReference type="EMBL" id="KHM51313.1"/>
    </source>
</evidence>
<comment type="catalytic activity">
    <reaction evidence="4">
        <text>a quinone + NADH + 5 H(+)(in) = a quinol + NAD(+) + 4 H(+)(out)</text>
        <dbReference type="Rhea" id="RHEA:57888"/>
        <dbReference type="ChEBI" id="CHEBI:15378"/>
        <dbReference type="ChEBI" id="CHEBI:24646"/>
        <dbReference type="ChEBI" id="CHEBI:57540"/>
        <dbReference type="ChEBI" id="CHEBI:57945"/>
        <dbReference type="ChEBI" id="CHEBI:132124"/>
    </reaction>
</comment>
<dbReference type="PANTHER" id="PTHR10884">
    <property type="entry name" value="NADH DEHYDROGENASE UBIQUINONE IRON-SULFUR PROTEIN 3"/>
    <property type="match status" value="1"/>
</dbReference>
<dbReference type="Gene3D" id="3.30.460.80">
    <property type="entry name" value="NADH:ubiquinone oxidoreductase, 30kDa subunit"/>
    <property type="match status" value="1"/>
</dbReference>
<dbReference type="InterPro" id="IPR001268">
    <property type="entry name" value="NADH_UbQ_OxRdtase_30kDa_su"/>
</dbReference>
<reference evidence="6 7" key="1">
    <citation type="journal article" date="2013" name="PLoS ONE">
        <title>Identification and characterization of three novel lipases belonging to families II and V from Anaerovibrio lipolyticus 5ST.</title>
        <authorList>
            <person name="Prive F."/>
            <person name="Kaderbhai N.N."/>
            <person name="Girdwood S."/>
            <person name="Worgan H.J."/>
            <person name="Pinloche E."/>
            <person name="Scollan N.D."/>
            <person name="Huws S.A."/>
            <person name="Newbold C.J."/>
        </authorList>
    </citation>
    <scope>NUCLEOTIDE SEQUENCE [LARGE SCALE GENOMIC DNA]</scope>
    <source>
        <strain evidence="6 7">5S</strain>
    </source>
</reference>
<keyword evidence="4" id="KW-0874">Quinone</keyword>
<dbReference type="EMBL" id="JSCE01000209">
    <property type="protein sequence ID" value="KHM51313.1"/>
    <property type="molecule type" value="Genomic_DNA"/>
</dbReference>
<gene>
    <name evidence="6" type="ORF">NZ47_11255</name>
</gene>
<protein>
    <recommendedName>
        <fullName evidence="4">NADH-quinone oxidoreductase</fullName>
        <ecNumber evidence="4">7.1.1.-</ecNumber>
    </recommendedName>
</protein>
<accession>A0A0B2JX91</accession>
<dbReference type="GO" id="GO:0016651">
    <property type="term" value="F:oxidoreductase activity, acting on NAD(P)H"/>
    <property type="evidence" value="ECO:0007669"/>
    <property type="project" value="InterPro"/>
</dbReference>
<dbReference type="EC" id="7.1.1.-" evidence="4"/>